<evidence type="ECO:0000256" key="3">
    <source>
        <dbReference type="ARBA" id="ARBA00010042"/>
    </source>
</evidence>
<keyword evidence="4" id="KW-0963">Cytoplasm</keyword>
<comment type="caution">
    <text evidence="10">The sequence shown here is derived from an EMBL/GenBank/DDBJ whole genome shotgun (WGS) entry which is preliminary data.</text>
</comment>
<accession>A0ABD3MTZ6</accession>
<evidence type="ECO:0000256" key="8">
    <source>
        <dbReference type="SAM" id="MobiDB-lite"/>
    </source>
</evidence>
<dbReference type="InterPro" id="IPR003034">
    <property type="entry name" value="SAP_dom"/>
</dbReference>
<feature type="compositionally biased region" description="Basic and acidic residues" evidence="8">
    <location>
        <begin position="470"/>
        <end position="481"/>
    </location>
</feature>
<feature type="compositionally biased region" description="Polar residues" evidence="8">
    <location>
        <begin position="300"/>
        <end position="310"/>
    </location>
</feature>
<dbReference type="Pfam" id="PF02037">
    <property type="entry name" value="SAP"/>
    <property type="match status" value="1"/>
</dbReference>
<dbReference type="SUPFAM" id="SSF68906">
    <property type="entry name" value="SAP domain"/>
    <property type="match status" value="1"/>
</dbReference>
<evidence type="ECO:0000313" key="11">
    <source>
        <dbReference type="Proteomes" id="UP001530315"/>
    </source>
</evidence>
<protein>
    <recommendedName>
        <fullName evidence="9">SAP domain-containing protein</fullName>
    </recommendedName>
</protein>
<keyword evidence="6" id="KW-0206">Cytoskeleton</keyword>
<evidence type="ECO:0000256" key="4">
    <source>
        <dbReference type="ARBA" id="ARBA00022490"/>
    </source>
</evidence>
<dbReference type="Pfam" id="PF03941">
    <property type="entry name" value="INCENP_ARK-bind"/>
    <property type="match status" value="1"/>
</dbReference>
<dbReference type="GO" id="GO:0005819">
    <property type="term" value="C:spindle"/>
    <property type="evidence" value="ECO:0007669"/>
    <property type="project" value="UniProtKB-SubCell"/>
</dbReference>
<feature type="compositionally biased region" description="Basic and acidic residues" evidence="8">
    <location>
        <begin position="545"/>
        <end position="558"/>
    </location>
</feature>
<name>A0ABD3MTZ6_9STRA</name>
<keyword evidence="7" id="KW-0539">Nucleus</keyword>
<dbReference type="PANTHER" id="PTHR13142">
    <property type="entry name" value="INNER CENTROMERE PROTEIN"/>
    <property type="match status" value="1"/>
</dbReference>
<comment type="similarity">
    <text evidence="3">Belongs to the INCENP family.</text>
</comment>
<feature type="compositionally biased region" description="Acidic residues" evidence="8">
    <location>
        <begin position="569"/>
        <end position="584"/>
    </location>
</feature>
<dbReference type="AlphaFoldDB" id="A0ABD3MTZ6"/>
<reference evidence="10 11" key="1">
    <citation type="submission" date="2024-10" db="EMBL/GenBank/DDBJ databases">
        <title>Updated reference genomes for cyclostephanoid diatoms.</title>
        <authorList>
            <person name="Roberts W.R."/>
            <person name="Alverson A.J."/>
        </authorList>
    </citation>
    <scope>NUCLEOTIDE SEQUENCE [LARGE SCALE GENOMIC DNA]</scope>
    <source>
        <strain evidence="10 11">AJA276-08</strain>
    </source>
</reference>
<feature type="region of interest" description="Disordered" evidence="8">
    <location>
        <begin position="63"/>
        <end position="85"/>
    </location>
</feature>
<gene>
    <name evidence="10" type="ORF">ACHAW5_004827</name>
</gene>
<sequence length="672" mass="73767">MIARGKGQPDRVIQDILVTLNQEKQKHDIDGLYEGRLRSHTENFEGLKRKWQGFTGMPVPKKLRTSESADNAPVKNESDISKNVSSAKDEVVMAVVEEEQHQMPRNMIKTAVKMARADQAPATDPPAPMPPHPDDNVDIDSMTVNDLRRELRKRQLGTAGRKAELQARMRTHLAKEMKLREESWASKYTVAVEEVTSTQVNHFNISDDSGKSGVHSKDVNEMDVVMEDATESAVANMENDLGLVVTEPSVKKTDMSSSKASDHPGEIMATAKEVAQPTNCYPSTALKKQAPKSALKASKYNPSSIKSTPQLDDVKPTSEPMRSSLANEHPPTATIPTKISDSSTASTNNSIVIPDPTFKGTQLQSSVSKAKASSTLAYKTPGGSALKTAKLGGSGSAMLLEKKKAHSAASEARKARLAEMRQKMVQPNGASTSSATEPPFHSKYAVSSTLKKMASSSTLGESMPNSTLIKMREKAAAEKNIENALTAPPTKPRGIVEHNTSTTSSSTNTANRVPQTQTLSQPSTAQWPTALKSILDPANKPIVSEPRKPSPKKREEKPLSPMQTYEMSDREEDSDSGSESDEDENQRPKKSVPDWAQKVNLIRALEKQFADGLNRLDPDKIFGEVLTCNLEDIFDKKKSRYKKRTSSGNWTRDHVTLSEKLTYKRTMGYDQK</sequence>
<dbReference type="Proteomes" id="UP001530315">
    <property type="component" value="Unassembled WGS sequence"/>
</dbReference>
<feature type="compositionally biased region" description="Low complexity" evidence="8">
    <location>
        <begin position="499"/>
        <end position="509"/>
    </location>
</feature>
<keyword evidence="5" id="KW-0159">Chromosome partition</keyword>
<evidence type="ECO:0000256" key="1">
    <source>
        <dbReference type="ARBA" id="ARBA00004123"/>
    </source>
</evidence>
<feature type="compositionally biased region" description="Polar residues" evidence="8">
    <location>
        <begin position="445"/>
        <end position="468"/>
    </location>
</feature>
<feature type="region of interest" description="Disordered" evidence="8">
    <location>
        <begin position="402"/>
        <end position="597"/>
    </location>
</feature>
<evidence type="ECO:0000256" key="5">
    <source>
        <dbReference type="ARBA" id="ARBA00022829"/>
    </source>
</evidence>
<evidence type="ECO:0000256" key="7">
    <source>
        <dbReference type="ARBA" id="ARBA00023242"/>
    </source>
</evidence>
<evidence type="ECO:0000256" key="2">
    <source>
        <dbReference type="ARBA" id="ARBA00004186"/>
    </source>
</evidence>
<dbReference type="Gene3D" id="6.10.250.2990">
    <property type="match status" value="1"/>
</dbReference>
<dbReference type="EMBL" id="JALLAZ020001703">
    <property type="protein sequence ID" value="KAL3767434.1"/>
    <property type="molecule type" value="Genomic_DNA"/>
</dbReference>
<feature type="compositionally biased region" description="Polar residues" evidence="8">
    <location>
        <begin position="510"/>
        <end position="527"/>
    </location>
</feature>
<feature type="compositionally biased region" description="Polar residues" evidence="8">
    <location>
        <begin position="334"/>
        <end position="351"/>
    </location>
</feature>
<feature type="compositionally biased region" description="Polar residues" evidence="8">
    <location>
        <begin position="359"/>
        <end position="377"/>
    </location>
</feature>
<evidence type="ECO:0000259" key="9">
    <source>
        <dbReference type="PROSITE" id="PS50800"/>
    </source>
</evidence>
<evidence type="ECO:0000313" key="10">
    <source>
        <dbReference type="EMBL" id="KAL3767434.1"/>
    </source>
</evidence>
<organism evidence="10 11">
    <name type="scientific">Stephanodiscus triporus</name>
    <dbReference type="NCBI Taxonomy" id="2934178"/>
    <lineage>
        <taxon>Eukaryota</taxon>
        <taxon>Sar</taxon>
        <taxon>Stramenopiles</taxon>
        <taxon>Ochrophyta</taxon>
        <taxon>Bacillariophyta</taxon>
        <taxon>Coscinodiscophyceae</taxon>
        <taxon>Thalassiosirophycidae</taxon>
        <taxon>Stephanodiscales</taxon>
        <taxon>Stephanodiscaceae</taxon>
        <taxon>Stephanodiscus</taxon>
    </lineage>
</organism>
<dbReference type="GO" id="GO:0007059">
    <property type="term" value="P:chromosome segregation"/>
    <property type="evidence" value="ECO:0007669"/>
    <property type="project" value="UniProtKB-KW"/>
</dbReference>
<dbReference type="InterPro" id="IPR036361">
    <property type="entry name" value="SAP_dom_sf"/>
</dbReference>
<proteinExistence type="inferred from homology"/>
<feature type="region of interest" description="Disordered" evidence="8">
    <location>
        <begin position="284"/>
        <end position="389"/>
    </location>
</feature>
<evidence type="ECO:0000256" key="6">
    <source>
        <dbReference type="ARBA" id="ARBA00023212"/>
    </source>
</evidence>
<dbReference type="InterPro" id="IPR005635">
    <property type="entry name" value="Inner_centromere_prot_ARK-bd"/>
</dbReference>
<dbReference type="Gene3D" id="1.10.720.30">
    <property type="entry name" value="SAP domain"/>
    <property type="match status" value="1"/>
</dbReference>
<comment type="subcellular location">
    <subcellularLocation>
        <location evidence="2">Cytoplasm</location>
        <location evidence="2">Cytoskeleton</location>
        <location evidence="2">Spindle</location>
    </subcellularLocation>
    <subcellularLocation>
        <location evidence="1">Nucleus</location>
    </subcellularLocation>
</comment>
<dbReference type="PANTHER" id="PTHR13142:SF1">
    <property type="entry name" value="INNER CENTROMERE PROTEIN"/>
    <property type="match status" value="1"/>
</dbReference>
<feature type="domain" description="SAP" evidence="9">
    <location>
        <begin position="139"/>
        <end position="173"/>
    </location>
</feature>
<keyword evidence="11" id="KW-1185">Reference proteome</keyword>
<dbReference type="PROSITE" id="PS50800">
    <property type="entry name" value="SAP"/>
    <property type="match status" value="1"/>
</dbReference>
<feature type="compositionally biased region" description="Basic and acidic residues" evidence="8">
    <location>
        <begin position="411"/>
        <end position="422"/>
    </location>
</feature>
<dbReference type="SMART" id="SM00513">
    <property type="entry name" value="SAP"/>
    <property type="match status" value="1"/>
</dbReference>
<dbReference type="GO" id="GO:0005634">
    <property type="term" value="C:nucleus"/>
    <property type="evidence" value="ECO:0007669"/>
    <property type="project" value="UniProtKB-SubCell"/>
</dbReference>